<keyword evidence="4 8" id="KW-0479">Metal-binding</keyword>
<evidence type="ECO:0000259" key="10">
    <source>
        <dbReference type="Pfam" id="PF22039"/>
    </source>
</evidence>
<dbReference type="SUPFAM" id="SSF51556">
    <property type="entry name" value="Metallo-dependent hydrolases"/>
    <property type="match status" value="1"/>
</dbReference>
<dbReference type="EMBL" id="OMOQ01000001">
    <property type="protein sequence ID" value="SPH18553.1"/>
    <property type="molecule type" value="Genomic_DNA"/>
</dbReference>
<keyword evidence="6 8" id="KW-0862">Zinc</keyword>
<protein>
    <recommendedName>
        <fullName evidence="3 7">Guanine deaminase</fullName>
        <shortName evidence="8">Guanase</shortName>
        <ecNumber evidence="3 7">3.5.4.3</ecNumber>
    </recommendedName>
    <alternativeName>
        <fullName evidence="8">Guanine aminohydrolase</fullName>
    </alternativeName>
</protein>
<evidence type="ECO:0000313" key="11">
    <source>
        <dbReference type="EMBL" id="SPH18553.1"/>
    </source>
</evidence>
<dbReference type="GO" id="GO:0006147">
    <property type="term" value="P:guanine catabolic process"/>
    <property type="evidence" value="ECO:0007669"/>
    <property type="project" value="UniProtKB-UniRule"/>
</dbReference>
<evidence type="ECO:0000259" key="9">
    <source>
        <dbReference type="Pfam" id="PF01979"/>
    </source>
</evidence>
<evidence type="ECO:0000256" key="6">
    <source>
        <dbReference type="ARBA" id="ARBA00022833"/>
    </source>
</evidence>
<dbReference type="PANTHER" id="PTHR11271:SF6">
    <property type="entry name" value="GUANINE DEAMINASE"/>
    <property type="match status" value="1"/>
</dbReference>
<evidence type="ECO:0000256" key="4">
    <source>
        <dbReference type="ARBA" id="ARBA00022723"/>
    </source>
</evidence>
<feature type="domain" description="Aminodeoxyfutalosine deaminase/Imidazolonepropionase-like composite" evidence="10">
    <location>
        <begin position="30"/>
        <end position="55"/>
    </location>
</feature>
<dbReference type="EC" id="3.5.4.3" evidence="3 7"/>
<name>A0A2R8B7S3_9RHOB</name>
<dbReference type="InterPro" id="IPR006680">
    <property type="entry name" value="Amidohydro-rel"/>
</dbReference>
<comment type="cofactor">
    <cofactor evidence="8">
        <name>Zn(2+)</name>
        <dbReference type="ChEBI" id="CHEBI:29105"/>
    </cofactor>
    <text evidence="8">Binds 1 zinc ion per subunit.</text>
</comment>
<dbReference type="GO" id="GO:0008892">
    <property type="term" value="F:guanine deaminase activity"/>
    <property type="evidence" value="ECO:0007669"/>
    <property type="project" value="UniProtKB-UniRule"/>
</dbReference>
<proteinExistence type="inferred from homology"/>
<evidence type="ECO:0000256" key="1">
    <source>
        <dbReference type="ARBA" id="ARBA00004984"/>
    </source>
</evidence>
<dbReference type="GO" id="GO:0005829">
    <property type="term" value="C:cytosol"/>
    <property type="evidence" value="ECO:0007669"/>
    <property type="project" value="TreeGrafter"/>
</dbReference>
<gene>
    <name evidence="11" type="primary">guaD</name>
    <name evidence="11" type="ORF">DEA8626_02092</name>
</gene>
<dbReference type="InterPro" id="IPR054418">
    <property type="entry name" value="MQNX/HUTI_composite_N"/>
</dbReference>
<evidence type="ECO:0000256" key="7">
    <source>
        <dbReference type="NCBIfam" id="TIGR02967"/>
    </source>
</evidence>
<accession>A0A2R8B7S3</accession>
<organism evidence="11 12">
    <name type="scientific">Albidovulum aquaemixtae</name>
    <dbReference type="NCBI Taxonomy" id="1542388"/>
    <lineage>
        <taxon>Bacteria</taxon>
        <taxon>Pseudomonadati</taxon>
        <taxon>Pseudomonadota</taxon>
        <taxon>Alphaproteobacteria</taxon>
        <taxon>Rhodobacterales</taxon>
        <taxon>Paracoccaceae</taxon>
        <taxon>Albidovulum</taxon>
    </lineage>
</organism>
<dbReference type="InterPro" id="IPR032466">
    <property type="entry name" value="Metal_Hydrolase"/>
</dbReference>
<dbReference type="Pfam" id="PF22039">
    <property type="entry name" value="HUTI_composite_bact"/>
    <property type="match status" value="1"/>
</dbReference>
<dbReference type="NCBIfam" id="NF006679">
    <property type="entry name" value="PRK09228.1"/>
    <property type="match status" value="1"/>
</dbReference>
<comment type="similarity">
    <text evidence="2 8">Belongs to the metallo-dependent hydrolases superfamily. ATZ/TRZ family.</text>
</comment>
<keyword evidence="5 8" id="KW-0378">Hydrolase</keyword>
<dbReference type="FunFam" id="3.20.20.140:FF:000022">
    <property type="entry name" value="Guanine deaminase"/>
    <property type="match status" value="1"/>
</dbReference>
<evidence type="ECO:0000313" key="12">
    <source>
        <dbReference type="Proteomes" id="UP000244924"/>
    </source>
</evidence>
<dbReference type="InterPro" id="IPR051607">
    <property type="entry name" value="Metallo-dep_hydrolases"/>
</dbReference>
<evidence type="ECO:0000256" key="8">
    <source>
        <dbReference type="RuleBase" id="RU366009"/>
    </source>
</evidence>
<reference evidence="11 12" key="1">
    <citation type="submission" date="2018-03" db="EMBL/GenBank/DDBJ databases">
        <authorList>
            <person name="Keele B.F."/>
        </authorList>
    </citation>
    <scope>NUCLEOTIDE SEQUENCE [LARGE SCALE GENOMIC DNA]</scope>
    <source>
        <strain evidence="11 12">CECT 8626</strain>
    </source>
</reference>
<dbReference type="Proteomes" id="UP000244924">
    <property type="component" value="Unassembled WGS sequence"/>
</dbReference>
<dbReference type="OrthoDB" id="9787621at2"/>
<dbReference type="RefSeq" id="WP_108852865.1">
    <property type="nucleotide sequence ID" value="NZ_OMOQ01000001.1"/>
</dbReference>
<dbReference type="AlphaFoldDB" id="A0A2R8B7S3"/>
<dbReference type="Gene3D" id="2.30.40.10">
    <property type="entry name" value="Urease, subunit C, domain 1"/>
    <property type="match status" value="1"/>
</dbReference>
<dbReference type="InterPro" id="IPR014311">
    <property type="entry name" value="Guanine_deaminase"/>
</dbReference>
<comment type="function">
    <text evidence="8">Catalyzes the hydrolytic deamination of guanine, producing xanthine and ammonia.</text>
</comment>
<dbReference type="Pfam" id="PF01979">
    <property type="entry name" value="Amidohydro_1"/>
    <property type="match status" value="1"/>
</dbReference>
<evidence type="ECO:0000256" key="5">
    <source>
        <dbReference type="ARBA" id="ARBA00022801"/>
    </source>
</evidence>
<dbReference type="UniPathway" id="UPA00603">
    <property type="reaction ID" value="UER00660"/>
</dbReference>
<dbReference type="SUPFAM" id="SSF51338">
    <property type="entry name" value="Composite domain of metallo-dependent hydrolases"/>
    <property type="match status" value="1"/>
</dbReference>
<dbReference type="InterPro" id="IPR011059">
    <property type="entry name" value="Metal-dep_hydrolase_composite"/>
</dbReference>
<keyword evidence="12" id="KW-1185">Reference proteome</keyword>
<feature type="domain" description="Amidohydrolase-related" evidence="9">
    <location>
        <begin position="65"/>
        <end position="424"/>
    </location>
</feature>
<dbReference type="PANTHER" id="PTHR11271">
    <property type="entry name" value="GUANINE DEAMINASE"/>
    <property type="match status" value="1"/>
</dbReference>
<dbReference type="NCBIfam" id="TIGR02967">
    <property type="entry name" value="guan_deamin"/>
    <property type="match status" value="1"/>
</dbReference>
<comment type="catalytic activity">
    <reaction evidence="8">
        <text>guanine + H2O + H(+) = xanthine + NH4(+)</text>
        <dbReference type="Rhea" id="RHEA:14665"/>
        <dbReference type="ChEBI" id="CHEBI:15377"/>
        <dbReference type="ChEBI" id="CHEBI:15378"/>
        <dbReference type="ChEBI" id="CHEBI:16235"/>
        <dbReference type="ChEBI" id="CHEBI:17712"/>
        <dbReference type="ChEBI" id="CHEBI:28938"/>
        <dbReference type="EC" id="3.5.4.3"/>
    </reaction>
</comment>
<comment type="pathway">
    <text evidence="1 8">Purine metabolism; guanine degradation; xanthine from guanine: step 1/1.</text>
</comment>
<sequence length="426" mass="45902">MADLLIGQTLRFTGDPLTEGLAVAQHSSRGGVLIEGGRIAEVGEADALRAAYPAAQVTDYGAALISAGFIDAHAHYPQTAMIASWGKRLIDWLNAYTFPEEMKFSDPAYAAAIAARYFDLTQSYGTTTVCSYCTIHPESVDAFFGEAQRRGVRAFAGKTCMDRNAPGALTDTPQSAYDDSRALLEKWHGRDRLSYVVTPRFSPTSTPDQLEAMGALWREHPECLMQTHLSEQTDEIAWVKTLFPDARDYLDTYEAHGLLGPGAAFGHAIYLESREIDRLREVDASLIHCPTSNTFIGSGLFDTGGLAASGHRIGLATDTGGGSSFSMLRTMAAAYEVAQLRGRALHPAELWWLATAGSARALRAGDRIGNLAPGLEADIAVIDLASTPAIAQRSARATDIWEALFPTIMMGDDRAVAAVWIGGRPI</sequence>
<evidence type="ECO:0000256" key="2">
    <source>
        <dbReference type="ARBA" id="ARBA00006745"/>
    </source>
</evidence>
<evidence type="ECO:0000256" key="3">
    <source>
        <dbReference type="ARBA" id="ARBA00012781"/>
    </source>
</evidence>
<dbReference type="Gene3D" id="3.20.20.140">
    <property type="entry name" value="Metal-dependent hydrolases"/>
    <property type="match status" value="1"/>
</dbReference>
<dbReference type="GO" id="GO:0008270">
    <property type="term" value="F:zinc ion binding"/>
    <property type="evidence" value="ECO:0007669"/>
    <property type="project" value="UniProtKB-UniRule"/>
</dbReference>